<dbReference type="InterPro" id="IPR024932">
    <property type="entry name" value="ApbE"/>
</dbReference>
<evidence type="ECO:0000256" key="7">
    <source>
        <dbReference type="ARBA" id="ARBA00022842"/>
    </source>
</evidence>
<evidence type="ECO:0000313" key="14">
    <source>
        <dbReference type="Proteomes" id="UP000199642"/>
    </source>
</evidence>
<dbReference type="Proteomes" id="UP000199642">
    <property type="component" value="Unassembled WGS sequence"/>
</dbReference>
<keyword evidence="5 10" id="KW-0479">Metal-binding</keyword>
<keyword evidence="14" id="KW-1185">Reference proteome</keyword>
<evidence type="ECO:0000256" key="12">
    <source>
        <dbReference type="SAM" id="Phobius"/>
    </source>
</evidence>
<evidence type="ECO:0000256" key="9">
    <source>
        <dbReference type="ARBA" id="ARBA00048540"/>
    </source>
</evidence>
<dbReference type="Gene3D" id="3.10.520.10">
    <property type="entry name" value="ApbE-like domains"/>
    <property type="match status" value="1"/>
</dbReference>
<dbReference type="RefSeq" id="WP_092789143.1">
    <property type="nucleotide sequence ID" value="NZ_FOPC01000002.1"/>
</dbReference>
<feature type="binding site" evidence="11">
    <location>
        <position position="184"/>
    </location>
    <ligand>
        <name>Mg(2+)</name>
        <dbReference type="ChEBI" id="CHEBI:18420"/>
    </ligand>
</feature>
<sequence length="354" mass="39153">MQSNARKNIIYSLVLLAMVILVYSWRNREEPKTPVSESAAVDLKINFSGQTMGTSYQVTYLDDEGRDFQSEIDSLLVVFNQSLSTYIPDSELSRFNLGDTLDFELPYFRQVLEGSKEVFDLTDGAFDPTVGPLVNVWGFGPGGPKLKDSVAINNLLQLVGFDQVNWDQNQVRKEVSGLYLDFSAIAKGQGVDVVADFLAKKGIQNLLVEIGGELVARGVNDKGELWKVGVNRPEEEAPASELFSIIALENRGMATSGNYRNFYVRDSVKISHTIDPKTGYPVNHNLLSATVLADDCMTADAFATAMMVMGTEKAIALAESRDDIDVFLIYSQADGSYETFLSERLKPFVSFEVN</sequence>
<feature type="binding site" evidence="11">
    <location>
        <position position="300"/>
    </location>
    <ligand>
        <name>Mg(2+)</name>
        <dbReference type="ChEBI" id="CHEBI:18420"/>
    </ligand>
</feature>
<keyword evidence="7 10" id="KW-0460">Magnesium</keyword>
<keyword evidence="12" id="KW-0472">Membrane</keyword>
<dbReference type="GO" id="GO:0046872">
    <property type="term" value="F:metal ion binding"/>
    <property type="evidence" value="ECO:0007669"/>
    <property type="project" value="UniProtKB-UniRule"/>
</dbReference>
<keyword evidence="13" id="KW-0449">Lipoprotein</keyword>
<dbReference type="EMBL" id="FOPC01000002">
    <property type="protein sequence ID" value="SFG27992.1"/>
    <property type="molecule type" value="Genomic_DNA"/>
</dbReference>
<dbReference type="PANTHER" id="PTHR30040">
    <property type="entry name" value="THIAMINE BIOSYNTHESIS LIPOPROTEIN APBE"/>
    <property type="match status" value="1"/>
</dbReference>
<feature type="transmembrane region" description="Helical" evidence="12">
    <location>
        <begin position="9"/>
        <end position="26"/>
    </location>
</feature>
<keyword evidence="3 10" id="KW-0285">Flavoprotein</keyword>
<evidence type="ECO:0000256" key="5">
    <source>
        <dbReference type="ARBA" id="ARBA00022723"/>
    </source>
</evidence>
<dbReference type="EC" id="2.7.1.180" evidence="1 10"/>
<evidence type="ECO:0000256" key="6">
    <source>
        <dbReference type="ARBA" id="ARBA00022827"/>
    </source>
</evidence>
<feature type="binding site" evidence="11">
    <location>
        <position position="304"/>
    </location>
    <ligand>
        <name>Mg(2+)</name>
        <dbReference type="ChEBI" id="CHEBI:18420"/>
    </ligand>
</feature>
<evidence type="ECO:0000256" key="10">
    <source>
        <dbReference type="PIRNR" id="PIRNR006268"/>
    </source>
</evidence>
<comment type="catalytic activity">
    <reaction evidence="9 10">
        <text>L-threonyl-[protein] + FAD = FMN-L-threonyl-[protein] + AMP + H(+)</text>
        <dbReference type="Rhea" id="RHEA:36847"/>
        <dbReference type="Rhea" id="RHEA-COMP:11060"/>
        <dbReference type="Rhea" id="RHEA-COMP:11061"/>
        <dbReference type="ChEBI" id="CHEBI:15378"/>
        <dbReference type="ChEBI" id="CHEBI:30013"/>
        <dbReference type="ChEBI" id="CHEBI:57692"/>
        <dbReference type="ChEBI" id="CHEBI:74257"/>
        <dbReference type="ChEBI" id="CHEBI:456215"/>
        <dbReference type="EC" id="2.7.1.180"/>
    </reaction>
</comment>
<name>A0A1I2QHV3_9BACT</name>
<evidence type="ECO:0000256" key="4">
    <source>
        <dbReference type="ARBA" id="ARBA00022679"/>
    </source>
</evidence>
<keyword evidence="12" id="KW-1133">Transmembrane helix</keyword>
<dbReference type="PANTHER" id="PTHR30040:SF2">
    <property type="entry name" value="FAD:PROTEIN FMN TRANSFERASE"/>
    <property type="match status" value="1"/>
</dbReference>
<dbReference type="InterPro" id="IPR003374">
    <property type="entry name" value="ApbE-like_sf"/>
</dbReference>
<evidence type="ECO:0000256" key="11">
    <source>
        <dbReference type="PIRSR" id="PIRSR006268-2"/>
    </source>
</evidence>
<keyword evidence="4 10" id="KW-0808">Transferase</keyword>
<dbReference type="STRING" id="435880.SAMN04487988_102290"/>
<dbReference type="Pfam" id="PF02424">
    <property type="entry name" value="ApbE"/>
    <property type="match status" value="1"/>
</dbReference>
<comment type="similarity">
    <text evidence="10">Belongs to the ApbE family.</text>
</comment>
<proteinExistence type="inferred from homology"/>
<protein>
    <recommendedName>
        <fullName evidence="2 10">FAD:protein FMN transferase</fullName>
        <ecNumber evidence="1 10">2.7.1.180</ecNumber>
    </recommendedName>
    <alternativeName>
        <fullName evidence="8 10">Flavin transferase</fullName>
    </alternativeName>
</protein>
<reference evidence="14" key="1">
    <citation type="submission" date="2016-10" db="EMBL/GenBank/DDBJ databases">
        <authorList>
            <person name="Varghese N."/>
            <person name="Submissions S."/>
        </authorList>
    </citation>
    <scope>NUCLEOTIDE SEQUENCE [LARGE SCALE GENOMIC DNA]</scope>
    <source>
        <strain evidence="14">DSM 19315</strain>
    </source>
</reference>
<organism evidence="13 14">
    <name type="scientific">Algoriphagus hitonicola</name>
    <dbReference type="NCBI Taxonomy" id="435880"/>
    <lineage>
        <taxon>Bacteria</taxon>
        <taxon>Pseudomonadati</taxon>
        <taxon>Bacteroidota</taxon>
        <taxon>Cytophagia</taxon>
        <taxon>Cytophagales</taxon>
        <taxon>Cyclobacteriaceae</taxon>
        <taxon>Algoriphagus</taxon>
    </lineage>
</organism>
<accession>A0A1I2QHV3</accession>
<dbReference type="PIRSF" id="PIRSF006268">
    <property type="entry name" value="ApbE"/>
    <property type="match status" value="1"/>
</dbReference>
<evidence type="ECO:0000313" key="13">
    <source>
        <dbReference type="EMBL" id="SFG27992.1"/>
    </source>
</evidence>
<dbReference type="GO" id="GO:0016740">
    <property type="term" value="F:transferase activity"/>
    <property type="evidence" value="ECO:0007669"/>
    <property type="project" value="UniProtKB-UniRule"/>
</dbReference>
<comment type="cofactor">
    <cofactor evidence="11">
        <name>Mg(2+)</name>
        <dbReference type="ChEBI" id="CHEBI:18420"/>
    </cofactor>
    <cofactor evidence="11">
        <name>Mn(2+)</name>
        <dbReference type="ChEBI" id="CHEBI:29035"/>
    </cofactor>
    <text evidence="11">Magnesium. Can also use manganese.</text>
</comment>
<dbReference type="AlphaFoldDB" id="A0A1I2QHV3"/>
<evidence type="ECO:0000256" key="3">
    <source>
        <dbReference type="ARBA" id="ARBA00022630"/>
    </source>
</evidence>
<keyword evidence="6 10" id="KW-0274">FAD</keyword>
<dbReference type="OrthoDB" id="9778595at2"/>
<evidence type="ECO:0000256" key="1">
    <source>
        <dbReference type="ARBA" id="ARBA00011955"/>
    </source>
</evidence>
<dbReference type="SUPFAM" id="SSF143631">
    <property type="entry name" value="ApbE-like"/>
    <property type="match status" value="1"/>
</dbReference>
<evidence type="ECO:0000256" key="8">
    <source>
        <dbReference type="ARBA" id="ARBA00031306"/>
    </source>
</evidence>
<gene>
    <name evidence="13" type="ORF">SAMN04487988_102290</name>
</gene>
<keyword evidence="12" id="KW-0812">Transmembrane</keyword>
<evidence type="ECO:0000256" key="2">
    <source>
        <dbReference type="ARBA" id="ARBA00016337"/>
    </source>
</evidence>